<dbReference type="SUPFAM" id="SSF101116">
    <property type="entry name" value="Flagellar export chaperone FliS"/>
    <property type="match status" value="1"/>
</dbReference>
<dbReference type="Gene3D" id="1.20.120.340">
    <property type="entry name" value="Flagellar protein FliS"/>
    <property type="match status" value="1"/>
</dbReference>
<sequence>MRGSMKAYKSVALDSQKTVATPYKVVQMLLAGALERLAKARVAIDKEKFAERGELLSATLMIVAELRMALDHDAGGEISANLDNLYEFMMGEIVQANIHDDVDKLETVSRLLREIKEGWDAIPVSEQE</sequence>
<dbReference type="PIRSF" id="PIRSF039090">
    <property type="entry name" value="Flis"/>
    <property type="match status" value="1"/>
</dbReference>
<evidence type="ECO:0000256" key="6">
    <source>
        <dbReference type="PIRNR" id="PIRNR039090"/>
    </source>
</evidence>
<proteinExistence type="inferred from homology"/>
<keyword evidence="3 6" id="KW-0963">Cytoplasm</keyword>
<dbReference type="AlphaFoldDB" id="A0A1Y0D0L0"/>
<dbReference type="PANTHER" id="PTHR34773:SF1">
    <property type="entry name" value="FLAGELLAR SECRETION CHAPERONE FLIS"/>
    <property type="match status" value="1"/>
</dbReference>
<dbReference type="EMBL" id="CP021376">
    <property type="protein sequence ID" value="ART81118.1"/>
    <property type="molecule type" value="Genomic_DNA"/>
</dbReference>
<evidence type="ECO:0000313" key="8">
    <source>
        <dbReference type="Proteomes" id="UP000243793"/>
    </source>
</evidence>
<evidence type="ECO:0000256" key="5">
    <source>
        <dbReference type="ARBA" id="ARBA00023186"/>
    </source>
</evidence>
<keyword evidence="8" id="KW-1185">Reference proteome</keyword>
<dbReference type="InterPro" id="IPR036584">
    <property type="entry name" value="FliS_sf"/>
</dbReference>
<name>A0A1Y0D0L0_9GAMM</name>
<dbReference type="InterPro" id="IPR003713">
    <property type="entry name" value="FliS"/>
</dbReference>
<dbReference type="GO" id="GO:0071973">
    <property type="term" value="P:bacterial-type flagellum-dependent cell motility"/>
    <property type="evidence" value="ECO:0007669"/>
    <property type="project" value="TreeGrafter"/>
</dbReference>
<evidence type="ECO:0000256" key="2">
    <source>
        <dbReference type="ARBA" id="ARBA00008787"/>
    </source>
</evidence>
<accession>A0A1Y0D0L0</accession>
<keyword evidence="5" id="KW-0143">Chaperone</keyword>
<dbReference type="Proteomes" id="UP000243793">
    <property type="component" value="Chromosome"/>
</dbReference>
<evidence type="ECO:0000256" key="1">
    <source>
        <dbReference type="ARBA" id="ARBA00004514"/>
    </source>
</evidence>
<keyword evidence="7" id="KW-0282">Flagellum</keyword>
<comment type="subcellular location">
    <subcellularLocation>
        <location evidence="1 6">Cytoplasm</location>
        <location evidence="1 6">Cytosol</location>
    </subcellularLocation>
</comment>
<keyword evidence="7" id="KW-0969">Cilium</keyword>
<evidence type="ECO:0000256" key="4">
    <source>
        <dbReference type="ARBA" id="ARBA00022795"/>
    </source>
</evidence>
<keyword evidence="7" id="KW-0966">Cell projection</keyword>
<gene>
    <name evidence="7" type="ORF">CBP12_05910</name>
</gene>
<comment type="similarity">
    <text evidence="2 6">Belongs to the FliS family.</text>
</comment>
<dbReference type="PANTHER" id="PTHR34773">
    <property type="entry name" value="FLAGELLAR SECRETION CHAPERONE FLIS"/>
    <property type="match status" value="1"/>
</dbReference>
<dbReference type="GO" id="GO:0005829">
    <property type="term" value="C:cytosol"/>
    <property type="evidence" value="ECO:0007669"/>
    <property type="project" value="UniProtKB-SubCell"/>
</dbReference>
<dbReference type="NCBIfam" id="TIGR00208">
    <property type="entry name" value="fliS"/>
    <property type="match status" value="1"/>
</dbReference>
<dbReference type="OrthoDB" id="9792010at2"/>
<protein>
    <recommendedName>
        <fullName evidence="6">Flagellar secretion chaperone FliS</fullName>
    </recommendedName>
</protein>
<keyword evidence="4 6" id="KW-1005">Bacterial flagellum biogenesis</keyword>
<dbReference type="Pfam" id="PF02561">
    <property type="entry name" value="FliS"/>
    <property type="match status" value="1"/>
</dbReference>
<evidence type="ECO:0000313" key="7">
    <source>
        <dbReference type="EMBL" id="ART81118.1"/>
    </source>
</evidence>
<organism evidence="7 8">
    <name type="scientific">Oceanisphaera avium</name>
    <dbReference type="NCBI Taxonomy" id="1903694"/>
    <lineage>
        <taxon>Bacteria</taxon>
        <taxon>Pseudomonadati</taxon>
        <taxon>Pseudomonadota</taxon>
        <taxon>Gammaproteobacteria</taxon>
        <taxon>Aeromonadales</taxon>
        <taxon>Aeromonadaceae</taxon>
        <taxon>Oceanisphaera</taxon>
    </lineage>
</organism>
<reference evidence="8" key="1">
    <citation type="submission" date="2017-05" db="EMBL/GenBank/DDBJ databases">
        <authorList>
            <person name="Sung H."/>
        </authorList>
    </citation>
    <scope>NUCLEOTIDE SEQUENCE [LARGE SCALE GENOMIC DNA]</scope>
    <source>
        <strain evidence="8">AMac2203</strain>
    </source>
</reference>
<evidence type="ECO:0000256" key="3">
    <source>
        <dbReference type="ARBA" id="ARBA00022490"/>
    </source>
</evidence>
<dbReference type="GO" id="GO:0044780">
    <property type="term" value="P:bacterial-type flagellum assembly"/>
    <property type="evidence" value="ECO:0007669"/>
    <property type="project" value="InterPro"/>
</dbReference>
<dbReference type="CDD" id="cd16098">
    <property type="entry name" value="FliS"/>
    <property type="match status" value="1"/>
</dbReference>
<dbReference type="KEGG" id="ocm:CBP12_05910"/>